<evidence type="ECO:0000313" key="3">
    <source>
        <dbReference type="WBParaSite" id="TCONS_00008308.p1"/>
    </source>
</evidence>
<evidence type="ECO:0000313" key="1">
    <source>
        <dbReference type="Proteomes" id="UP000035681"/>
    </source>
</evidence>
<dbReference type="InterPro" id="IPR013284">
    <property type="entry name" value="Beta-catenin"/>
</dbReference>
<protein>
    <submittedName>
        <fullName evidence="3">Armadillo repeat-containing domain-containing protein</fullName>
    </submittedName>
    <submittedName>
        <fullName evidence="2">Armadillo-type protein</fullName>
    </submittedName>
</protein>
<dbReference type="STRING" id="6248.A0A0K0E3H5"/>
<keyword evidence="1" id="KW-1185">Reference proteome</keyword>
<organism evidence="2">
    <name type="scientific">Strongyloides stercoralis</name>
    <name type="common">Threadworm</name>
    <dbReference type="NCBI Taxonomy" id="6248"/>
    <lineage>
        <taxon>Eukaryota</taxon>
        <taxon>Metazoa</taxon>
        <taxon>Ecdysozoa</taxon>
        <taxon>Nematoda</taxon>
        <taxon>Chromadorea</taxon>
        <taxon>Rhabditida</taxon>
        <taxon>Tylenchina</taxon>
        <taxon>Panagrolaimomorpha</taxon>
        <taxon>Strongyloidoidea</taxon>
        <taxon>Strongyloididae</taxon>
        <taxon>Strongyloides</taxon>
    </lineage>
</organism>
<dbReference type="SUPFAM" id="SSF48371">
    <property type="entry name" value="ARM repeat"/>
    <property type="match status" value="1"/>
</dbReference>
<dbReference type="GO" id="GO:0007155">
    <property type="term" value="P:cell adhesion"/>
    <property type="evidence" value="ECO:0007669"/>
    <property type="project" value="InterPro"/>
</dbReference>
<dbReference type="GO" id="GO:0045296">
    <property type="term" value="F:cadherin binding"/>
    <property type="evidence" value="ECO:0007669"/>
    <property type="project" value="InterPro"/>
</dbReference>
<dbReference type="WBParaSite" id="TCONS_00008308.p1">
    <property type="protein sequence ID" value="TCONS_00008308.p1"/>
    <property type="gene ID" value="XLOC_006262"/>
</dbReference>
<dbReference type="Gene3D" id="1.25.10.10">
    <property type="entry name" value="Leucine-rich Repeat Variant"/>
    <property type="match status" value="1"/>
</dbReference>
<reference evidence="2" key="1">
    <citation type="submission" date="2015-08" db="UniProtKB">
        <authorList>
            <consortium name="WormBaseParasite"/>
        </authorList>
    </citation>
    <scope>IDENTIFICATION</scope>
</reference>
<name>A0A0K0E3H5_STRER</name>
<dbReference type="AlphaFoldDB" id="A0A0K0E3H5"/>
<proteinExistence type="predicted"/>
<evidence type="ECO:0000313" key="2">
    <source>
        <dbReference type="WBParaSite" id="SSTP_0000404700.1"/>
    </source>
</evidence>
<dbReference type="Proteomes" id="UP000035681">
    <property type="component" value="Unplaced"/>
</dbReference>
<dbReference type="InterPro" id="IPR016024">
    <property type="entry name" value="ARM-type_fold"/>
</dbReference>
<dbReference type="WBParaSite" id="SSTP_0000404700.1">
    <property type="protein sequence ID" value="SSTP_0000404700.1"/>
    <property type="gene ID" value="SSTP_0000404700"/>
</dbReference>
<dbReference type="InterPro" id="IPR011989">
    <property type="entry name" value="ARM-like"/>
</dbReference>
<dbReference type="PANTHER" id="PTHR45976">
    <property type="entry name" value="ARMADILLO SEGMENT POLARITY PROTEIN"/>
    <property type="match status" value="1"/>
</dbReference>
<accession>A0A0K0E3H5</accession>
<sequence length="698" mass="79166">MANCNSYYPRSSSTKITSQNYYTPEGMLQQTSQNISGNSQQINIQPQTVNTFGVPVNNKGQLNYIKNTPYNYSSPSCPAIQKLKNEYVNSPAMDSGYSCNSSVSTSSSSVGNNYTAAWMQNYHSNTLPTYSGIGTPSVMSNMSHLSMADDCSVLSVSTQMTAPFRMPLGGSQQFPPSTTGYSENIDPDFYYQFNSSLDQLLINLRNTDDFVKKKAANSAFDWAKRKYFCFTKDPLKLQMLIENALSLIAERSTNKDIVFSLLGAIVHLTENKITLPSIMRIFSLSGGKLIHLLCDRIDPEEAYAKFAAITLHTLFSQPDPEGSKARSYARSTIVIDRILKLIMKKMRYNKYLMIDCIRMLLRSNEELKKHFVRQGGLVEMLRCISEDNDERILYTASKTLDTLINSKTDFTGEFVKYHGIQILGNQLSHGSSRFLHQCVQCLSGVSGTDLLEGQDIREAIGKVIQILGSNDPTIALHGSGFLCNIAAKSIIYKEYLINCGAIENFICLMEMYCIAKPPQNFKNTYTEILDNSLAALNNLTVKHRDPKYLTIACHKIIQRPETPRLLLNMIVMGNISMKSKSLVIMHRIFNTDRNYLLYFVNLRDSFQNKTTPSLLYELLFQVVLQYSNMPSDSEEREKLKTLMKRTIRGLEQINQQETFHMELSQLARCQTDFSCLEYLKDTDEHLPLKMLFENLLYN</sequence>